<dbReference type="PROSITE" id="PS00143">
    <property type="entry name" value="INSULINASE"/>
    <property type="match status" value="1"/>
</dbReference>
<sequence>MKKSTVKYPYLTEEVEIYERESGHKIVLAHKEGELVNVSSWVKTGSINEDDRINGISHFLEHLMFKGTHKHAAGEFDRILEAKGAIVNAATWKDYTFYYVTLPRGENCKDLNLAIELHADMMLDPVLPEGEIGPAFDLNDTQVKEKRERHVVIEEIRMRKDQPWTKVYNKCNFEMYTAHPYKRDVIGTPEIISQVTRDDIMNYYQTFYSPENITTIIVGDFDKEEILKKVEKEFDFKGRPNAPKRENKIDTPTQETKYFEDSAHVNTGYAIFGWLGPKACDIKSTIELDIISIILGDSTSSRMYQNLIEKRTDALFNMVSAEHYQFKDGDNFFIQANFKPEAKDLAIDLIKEELRKLTEIRITDAELAKAKKKIKTRFAYSAETVSEIGETIGYYMTVCDDLKLVEQYLADLDSITVEDLNKTIKKYLDIKNCVISVLIPEK</sequence>
<accession>A0A9D1FWB7</accession>
<gene>
    <name evidence="5" type="ORF">IAD41_06450</name>
</gene>
<reference evidence="5" key="2">
    <citation type="journal article" date="2021" name="PeerJ">
        <title>Extensive microbial diversity within the chicken gut microbiome revealed by metagenomics and culture.</title>
        <authorList>
            <person name="Gilroy R."/>
            <person name="Ravi A."/>
            <person name="Getino M."/>
            <person name="Pursley I."/>
            <person name="Horton D.L."/>
            <person name="Alikhan N.F."/>
            <person name="Baker D."/>
            <person name="Gharbi K."/>
            <person name="Hall N."/>
            <person name="Watson M."/>
            <person name="Adriaenssens E.M."/>
            <person name="Foster-Nyarko E."/>
            <person name="Jarju S."/>
            <person name="Secka A."/>
            <person name="Antonio M."/>
            <person name="Oren A."/>
            <person name="Chaudhuri R.R."/>
            <person name="La Ragione R."/>
            <person name="Hildebrand F."/>
            <person name="Pallen M.J."/>
        </authorList>
    </citation>
    <scope>NUCLEOTIDE SEQUENCE</scope>
    <source>
        <strain evidence="5">CHK152-2994</strain>
    </source>
</reference>
<dbReference type="Pfam" id="PF00675">
    <property type="entry name" value="Peptidase_M16"/>
    <property type="match status" value="1"/>
</dbReference>
<dbReference type="SUPFAM" id="SSF63411">
    <property type="entry name" value="LuxS/MPP-like metallohydrolase"/>
    <property type="match status" value="2"/>
</dbReference>
<dbReference type="PANTHER" id="PTHR11851">
    <property type="entry name" value="METALLOPROTEASE"/>
    <property type="match status" value="1"/>
</dbReference>
<dbReference type="PANTHER" id="PTHR11851:SF49">
    <property type="entry name" value="MITOCHONDRIAL-PROCESSING PEPTIDASE SUBUNIT ALPHA"/>
    <property type="match status" value="1"/>
</dbReference>
<dbReference type="InterPro" id="IPR011765">
    <property type="entry name" value="Pept_M16_N"/>
</dbReference>
<evidence type="ECO:0000259" key="4">
    <source>
        <dbReference type="Pfam" id="PF05193"/>
    </source>
</evidence>
<dbReference type="Pfam" id="PF05193">
    <property type="entry name" value="Peptidase_M16_C"/>
    <property type="match status" value="1"/>
</dbReference>
<dbReference type="InterPro" id="IPR007863">
    <property type="entry name" value="Peptidase_M16_C"/>
</dbReference>
<organism evidence="5 6">
    <name type="scientific">Candidatus Scatenecus faecavium</name>
    <dbReference type="NCBI Taxonomy" id="2840915"/>
    <lineage>
        <taxon>Bacteria</taxon>
        <taxon>Candidatus Scatenecus</taxon>
    </lineage>
</organism>
<proteinExistence type="inferred from homology"/>
<evidence type="ECO:0000259" key="3">
    <source>
        <dbReference type="Pfam" id="PF00675"/>
    </source>
</evidence>
<protein>
    <submittedName>
        <fullName evidence="5">Insulinase family protein</fullName>
    </submittedName>
</protein>
<dbReference type="GO" id="GO:0004222">
    <property type="term" value="F:metalloendopeptidase activity"/>
    <property type="evidence" value="ECO:0007669"/>
    <property type="project" value="InterPro"/>
</dbReference>
<name>A0A9D1FWB7_9BACT</name>
<comment type="caution">
    <text evidence="5">The sequence shown here is derived from an EMBL/GenBank/DDBJ whole genome shotgun (WGS) entry which is preliminary data.</text>
</comment>
<dbReference type="GO" id="GO:0046872">
    <property type="term" value="F:metal ion binding"/>
    <property type="evidence" value="ECO:0007669"/>
    <property type="project" value="InterPro"/>
</dbReference>
<evidence type="ECO:0000256" key="1">
    <source>
        <dbReference type="ARBA" id="ARBA00007261"/>
    </source>
</evidence>
<dbReference type="Gene3D" id="3.30.830.10">
    <property type="entry name" value="Metalloenzyme, LuxS/M16 peptidase-like"/>
    <property type="match status" value="2"/>
</dbReference>
<comment type="similarity">
    <text evidence="1 2">Belongs to the peptidase M16 family.</text>
</comment>
<feature type="domain" description="Peptidase M16 N-terminal" evidence="3">
    <location>
        <begin position="26"/>
        <end position="163"/>
    </location>
</feature>
<dbReference type="Proteomes" id="UP000824139">
    <property type="component" value="Unassembled WGS sequence"/>
</dbReference>
<dbReference type="AlphaFoldDB" id="A0A9D1FWB7"/>
<evidence type="ECO:0000313" key="6">
    <source>
        <dbReference type="Proteomes" id="UP000824139"/>
    </source>
</evidence>
<dbReference type="InterPro" id="IPR001431">
    <property type="entry name" value="Pept_M16_Zn_BS"/>
</dbReference>
<reference evidence="5" key="1">
    <citation type="submission" date="2020-10" db="EMBL/GenBank/DDBJ databases">
        <authorList>
            <person name="Gilroy R."/>
        </authorList>
    </citation>
    <scope>NUCLEOTIDE SEQUENCE</scope>
    <source>
        <strain evidence="5">CHK152-2994</strain>
    </source>
</reference>
<evidence type="ECO:0000313" key="5">
    <source>
        <dbReference type="EMBL" id="HIS83225.1"/>
    </source>
</evidence>
<dbReference type="EMBL" id="DVJO01000141">
    <property type="protein sequence ID" value="HIS83225.1"/>
    <property type="molecule type" value="Genomic_DNA"/>
</dbReference>
<dbReference type="InterPro" id="IPR050361">
    <property type="entry name" value="MPP/UQCRC_Complex"/>
</dbReference>
<dbReference type="InterPro" id="IPR011249">
    <property type="entry name" value="Metalloenz_LuxS/M16"/>
</dbReference>
<feature type="domain" description="Peptidase M16 C-terminal" evidence="4">
    <location>
        <begin position="195"/>
        <end position="373"/>
    </location>
</feature>
<dbReference type="GO" id="GO:0006508">
    <property type="term" value="P:proteolysis"/>
    <property type="evidence" value="ECO:0007669"/>
    <property type="project" value="InterPro"/>
</dbReference>
<evidence type="ECO:0000256" key="2">
    <source>
        <dbReference type="RuleBase" id="RU004447"/>
    </source>
</evidence>